<dbReference type="EMBL" id="CP001742">
    <property type="protein sequence ID" value="ADL18797.1"/>
    <property type="molecule type" value="Genomic_DNA"/>
</dbReference>
<dbReference type="Proteomes" id="UP000000346">
    <property type="component" value="Chromosome"/>
</dbReference>
<evidence type="ECO:0008006" key="3">
    <source>
        <dbReference type="Google" id="ProtNLM"/>
    </source>
</evidence>
<dbReference type="Pfam" id="PF04027">
    <property type="entry name" value="DUF371"/>
    <property type="match status" value="1"/>
</dbReference>
<dbReference type="InterPro" id="IPR007171">
    <property type="entry name" value="DUF371"/>
</dbReference>
<dbReference type="OrthoDB" id="9265at2157"/>
<dbReference type="eggNOG" id="arCOG04171">
    <property type="taxonomic scope" value="Archaea"/>
</dbReference>
<sequence>MSELASRWFHFRAKGHVNVTARHRTTIEITKEETLTPRGDCIIGVSSEASASSLPDWLRDELRNPNNAVLVVLCSSGLCDAVIGHGDPRITASNNMKIIIRKSDYVEGSTIMVRSNKAAADLNRELISRLAHGDDLHVYITYLPLITSNSHKNNI</sequence>
<dbReference type="HOGENOM" id="CLU_135994_0_0_2"/>
<dbReference type="RefSeq" id="WP_013266309.1">
    <property type="nucleotide sequence ID" value="NC_014374.1"/>
</dbReference>
<evidence type="ECO:0000313" key="2">
    <source>
        <dbReference type="Proteomes" id="UP000000346"/>
    </source>
</evidence>
<dbReference type="PANTHER" id="PTHR40696">
    <property type="entry name" value="DUF371 FAMILY PROTEIN"/>
    <property type="match status" value="1"/>
</dbReference>
<dbReference type="PANTHER" id="PTHR40696:SF1">
    <property type="entry name" value="DUF371 DOMAIN-CONTAINING PROTEIN"/>
    <property type="match status" value="1"/>
</dbReference>
<dbReference type="InParanoid" id="D9Q0F9"/>
<dbReference type="STRING" id="666510.ASAC_0390"/>
<evidence type="ECO:0000313" key="1">
    <source>
        <dbReference type="EMBL" id="ADL18797.1"/>
    </source>
</evidence>
<dbReference type="AlphaFoldDB" id="D9Q0F9"/>
<dbReference type="GeneID" id="9498618"/>
<gene>
    <name evidence="1" type="ordered locus">ASAC_0390</name>
</gene>
<keyword evidence="2" id="KW-1185">Reference proteome</keyword>
<proteinExistence type="predicted"/>
<protein>
    <recommendedName>
        <fullName evidence="3">DUF371 domain-containing protein</fullName>
    </recommendedName>
</protein>
<dbReference type="InterPro" id="IPR023131">
    <property type="entry name" value="Mth639-like_dom_sf"/>
</dbReference>
<organism evidence="1 2">
    <name type="scientific">Acidilobus saccharovorans (strain DSM 16705 / JCM 18335 / VKM B-2471 / 345-15)</name>
    <dbReference type="NCBI Taxonomy" id="666510"/>
    <lineage>
        <taxon>Archaea</taxon>
        <taxon>Thermoproteota</taxon>
        <taxon>Thermoprotei</taxon>
        <taxon>Acidilobales</taxon>
        <taxon>Acidilobaceae</taxon>
        <taxon>Acidilobus</taxon>
    </lineage>
</organism>
<name>D9Q0F9_ACIS3</name>
<dbReference type="Gene3D" id="2.60.120.630">
    <property type="entry name" value="mth639 domain like"/>
    <property type="match status" value="1"/>
</dbReference>
<dbReference type="KEGG" id="asc:ASAC_0390"/>
<accession>D9Q0F9</accession>
<reference evidence="1 2" key="1">
    <citation type="journal article" date="2010" name="Appl. Environ. Microbiol.">
        <title>The genome sequence of the crenarchaeon Acidilobus saccharovorans supports a new order, Acidilobales, and suggests an important ecological role in terrestrial acidic hot springs.</title>
        <authorList>
            <person name="Mardanov A.V."/>
            <person name="Svetlitchnyi V.A."/>
            <person name="Beletsky A.V."/>
            <person name="Prokofeva M.I."/>
            <person name="Bonch-Osmolovskaya E.A."/>
            <person name="Ravin N.V."/>
            <person name="Skryabin K.G."/>
        </authorList>
    </citation>
    <scope>NUCLEOTIDE SEQUENCE [LARGE SCALE GENOMIC DNA]</scope>
    <source>
        <strain evidence="2">DSM 16705 / JCM 18335 / VKM B-2471 / 345-15</strain>
    </source>
</reference>